<protein>
    <submittedName>
        <fullName evidence="1">Uncharacterized protein</fullName>
    </submittedName>
</protein>
<feature type="non-terminal residue" evidence="1">
    <location>
        <position position="65"/>
    </location>
</feature>
<evidence type="ECO:0000313" key="2">
    <source>
        <dbReference type="Proteomes" id="UP001154282"/>
    </source>
</evidence>
<reference evidence="1" key="1">
    <citation type="submission" date="2022-08" db="EMBL/GenBank/DDBJ databases">
        <authorList>
            <person name="Gutierrez-Valencia J."/>
        </authorList>
    </citation>
    <scope>NUCLEOTIDE SEQUENCE</scope>
</reference>
<dbReference type="EMBL" id="CAMGYJ010000003">
    <property type="protein sequence ID" value="CAI0392320.1"/>
    <property type="molecule type" value="Genomic_DNA"/>
</dbReference>
<name>A0AAV0I3X4_9ROSI</name>
<organism evidence="1 2">
    <name type="scientific">Linum tenue</name>
    <dbReference type="NCBI Taxonomy" id="586396"/>
    <lineage>
        <taxon>Eukaryota</taxon>
        <taxon>Viridiplantae</taxon>
        <taxon>Streptophyta</taxon>
        <taxon>Embryophyta</taxon>
        <taxon>Tracheophyta</taxon>
        <taxon>Spermatophyta</taxon>
        <taxon>Magnoliopsida</taxon>
        <taxon>eudicotyledons</taxon>
        <taxon>Gunneridae</taxon>
        <taxon>Pentapetalae</taxon>
        <taxon>rosids</taxon>
        <taxon>fabids</taxon>
        <taxon>Malpighiales</taxon>
        <taxon>Linaceae</taxon>
        <taxon>Linum</taxon>
    </lineage>
</organism>
<keyword evidence="2" id="KW-1185">Reference proteome</keyword>
<evidence type="ECO:0000313" key="1">
    <source>
        <dbReference type="EMBL" id="CAI0392320.1"/>
    </source>
</evidence>
<dbReference type="Proteomes" id="UP001154282">
    <property type="component" value="Unassembled WGS sequence"/>
</dbReference>
<gene>
    <name evidence="1" type="ORF">LITE_LOCUS7496</name>
</gene>
<comment type="caution">
    <text evidence="1">The sequence shown here is derived from an EMBL/GenBank/DDBJ whole genome shotgun (WGS) entry which is preliminary data.</text>
</comment>
<accession>A0AAV0I3X4</accession>
<dbReference type="AlphaFoldDB" id="A0AAV0I3X4"/>
<proteinExistence type="predicted"/>
<sequence length="65" mass="7811">MWRASTISIGLFHGFEIVWKVSYTFWPFSRVRICLIDSASILYFRVIEERRKSQKSSTLCNSEFW</sequence>